<organism evidence="2 3">
    <name type="scientific">Candidatus Magasanikbacteria bacterium RIFCSPLOWO2_02_FULL_44_11</name>
    <dbReference type="NCBI Taxonomy" id="1798689"/>
    <lineage>
        <taxon>Bacteria</taxon>
        <taxon>Candidatus Magasanikiibacteriota</taxon>
    </lineage>
</organism>
<keyword evidence="1" id="KW-1133">Transmembrane helix</keyword>
<protein>
    <submittedName>
        <fullName evidence="2">Uncharacterized protein</fullName>
    </submittedName>
</protein>
<dbReference type="AlphaFoldDB" id="A0A1F6NB56"/>
<comment type="caution">
    <text evidence="2">The sequence shown here is derived from an EMBL/GenBank/DDBJ whole genome shotgun (WGS) entry which is preliminary data.</text>
</comment>
<reference evidence="2 3" key="1">
    <citation type="journal article" date="2016" name="Nat. Commun.">
        <title>Thousands of microbial genomes shed light on interconnected biogeochemical processes in an aquifer system.</title>
        <authorList>
            <person name="Anantharaman K."/>
            <person name="Brown C.T."/>
            <person name="Hug L.A."/>
            <person name="Sharon I."/>
            <person name="Castelle C.J."/>
            <person name="Probst A.J."/>
            <person name="Thomas B.C."/>
            <person name="Singh A."/>
            <person name="Wilkins M.J."/>
            <person name="Karaoz U."/>
            <person name="Brodie E.L."/>
            <person name="Williams K.H."/>
            <person name="Hubbard S.S."/>
            <person name="Banfield J.F."/>
        </authorList>
    </citation>
    <scope>NUCLEOTIDE SEQUENCE [LARGE SCALE GENOMIC DNA]</scope>
</reference>
<proteinExistence type="predicted"/>
<evidence type="ECO:0000313" key="2">
    <source>
        <dbReference type="EMBL" id="OGH81166.1"/>
    </source>
</evidence>
<evidence type="ECO:0000313" key="3">
    <source>
        <dbReference type="Proteomes" id="UP000178726"/>
    </source>
</evidence>
<evidence type="ECO:0000256" key="1">
    <source>
        <dbReference type="SAM" id="Phobius"/>
    </source>
</evidence>
<sequence>MLNGINIRSQECYFIFLKIIKIVSNTLALFFQRADFKLPFLFHDFAQLAFSSFLYFRQFGIGKMYFVHNFGDSIVNEIFFQIFIGAIARS</sequence>
<dbReference type="EMBL" id="MFQK01000009">
    <property type="protein sequence ID" value="OGH81166.1"/>
    <property type="molecule type" value="Genomic_DNA"/>
</dbReference>
<keyword evidence="1" id="KW-0472">Membrane</keyword>
<gene>
    <name evidence="2" type="ORF">A3I29_01715</name>
</gene>
<keyword evidence="1" id="KW-0812">Transmembrane</keyword>
<dbReference type="Proteomes" id="UP000178726">
    <property type="component" value="Unassembled WGS sequence"/>
</dbReference>
<feature type="transmembrane region" description="Helical" evidence="1">
    <location>
        <begin position="12"/>
        <end position="32"/>
    </location>
</feature>
<name>A0A1F6NB56_9BACT</name>
<accession>A0A1F6NB56</accession>